<evidence type="ECO:0000256" key="1">
    <source>
        <dbReference type="SAM" id="MobiDB-lite"/>
    </source>
</evidence>
<dbReference type="InterPro" id="IPR009091">
    <property type="entry name" value="RCC1/BLIP-II"/>
</dbReference>
<gene>
    <name evidence="2" type="ordered locus">STAUR_1440</name>
</gene>
<protein>
    <submittedName>
        <fullName evidence="2">Uncharacterized protein</fullName>
    </submittedName>
</protein>
<accession>E3FKS6</accession>
<dbReference type="SUPFAM" id="SSF50985">
    <property type="entry name" value="RCC1/BLIP-II"/>
    <property type="match status" value="1"/>
</dbReference>
<dbReference type="AlphaFoldDB" id="E3FKS6"/>
<keyword evidence="3" id="KW-1185">Reference proteome</keyword>
<evidence type="ECO:0000313" key="2">
    <source>
        <dbReference type="EMBL" id="ADO69244.1"/>
    </source>
</evidence>
<sequence length="86" mass="9029">MRPGVMSVVAGNEHSRAVSGDGREWTWGNNGYDLLGDGLILFRIEGNVPVVSGECDDLEEPGQPGGGGPPELRTRPLLVPGTGCQK</sequence>
<name>E3FKS6_STIAD</name>
<feature type="region of interest" description="Disordered" evidence="1">
    <location>
        <begin position="58"/>
        <end position="86"/>
    </location>
</feature>
<proteinExistence type="predicted"/>
<evidence type="ECO:0000313" key="3">
    <source>
        <dbReference type="Proteomes" id="UP000001351"/>
    </source>
</evidence>
<dbReference type="HOGENOM" id="CLU_2496423_0_0_7"/>
<reference evidence="2 3" key="1">
    <citation type="journal article" date="2011" name="Mol. Biol. Evol.">
        <title>Comparative genomic analysis of fruiting body formation in Myxococcales.</title>
        <authorList>
            <person name="Huntley S."/>
            <person name="Hamann N."/>
            <person name="Wegener-Feldbrugge S."/>
            <person name="Treuner-Lange A."/>
            <person name="Kube M."/>
            <person name="Reinhardt R."/>
            <person name="Klages S."/>
            <person name="Muller R."/>
            <person name="Ronning C.M."/>
            <person name="Nierman W.C."/>
            <person name="Sogaard-Andersen L."/>
        </authorList>
    </citation>
    <scope>NUCLEOTIDE SEQUENCE [LARGE SCALE GENOMIC DNA]</scope>
    <source>
        <strain evidence="2 3">DW4/3-1</strain>
    </source>
</reference>
<dbReference type="Proteomes" id="UP000001351">
    <property type="component" value="Chromosome"/>
</dbReference>
<dbReference type="Gene3D" id="2.130.10.30">
    <property type="entry name" value="Regulator of chromosome condensation 1/beta-lactamase-inhibitor protein II"/>
    <property type="match status" value="1"/>
</dbReference>
<dbReference type="KEGG" id="sur:STAUR_1440"/>
<organism evidence="2 3">
    <name type="scientific">Stigmatella aurantiaca (strain DW4/3-1)</name>
    <dbReference type="NCBI Taxonomy" id="378806"/>
    <lineage>
        <taxon>Bacteria</taxon>
        <taxon>Pseudomonadati</taxon>
        <taxon>Myxococcota</taxon>
        <taxon>Myxococcia</taxon>
        <taxon>Myxococcales</taxon>
        <taxon>Cystobacterineae</taxon>
        <taxon>Archangiaceae</taxon>
        <taxon>Stigmatella</taxon>
    </lineage>
</organism>
<dbReference type="EMBL" id="CP002271">
    <property type="protein sequence ID" value="ADO69244.1"/>
    <property type="molecule type" value="Genomic_DNA"/>
</dbReference>